<dbReference type="AlphaFoldDB" id="A0A644V284"/>
<dbReference type="SUPFAM" id="SSF56925">
    <property type="entry name" value="OMPA-like"/>
    <property type="match status" value="1"/>
</dbReference>
<feature type="domain" description="Outer membrane protein beta-barrel" evidence="1">
    <location>
        <begin position="23"/>
        <end position="189"/>
    </location>
</feature>
<dbReference type="EMBL" id="VSSQ01000198">
    <property type="protein sequence ID" value="MPL84982.1"/>
    <property type="molecule type" value="Genomic_DNA"/>
</dbReference>
<gene>
    <name evidence="2" type="ORF">SDC9_30948</name>
</gene>
<protein>
    <recommendedName>
        <fullName evidence="1">Outer membrane protein beta-barrel domain-containing protein</fullName>
    </recommendedName>
</protein>
<evidence type="ECO:0000259" key="1">
    <source>
        <dbReference type="Pfam" id="PF13568"/>
    </source>
</evidence>
<accession>A0A644V284</accession>
<name>A0A644V284_9ZZZZ</name>
<evidence type="ECO:0000313" key="2">
    <source>
        <dbReference type="EMBL" id="MPL84982.1"/>
    </source>
</evidence>
<dbReference type="InterPro" id="IPR025665">
    <property type="entry name" value="Beta-barrel_OMP_2"/>
</dbReference>
<reference evidence="2" key="1">
    <citation type="submission" date="2019-08" db="EMBL/GenBank/DDBJ databases">
        <authorList>
            <person name="Kucharzyk K."/>
            <person name="Murdoch R.W."/>
            <person name="Higgins S."/>
            <person name="Loffler F."/>
        </authorList>
    </citation>
    <scope>NUCLEOTIDE SEQUENCE</scope>
</reference>
<dbReference type="InterPro" id="IPR011250">
    <property type="entry name" value="OMP/PagP_B-barrel"/>
</dbReference>
<organism evidence="2">
    <name type="scientific">bioreactor metagenome</name>
    <dbReference type="NCBI Taxonomy" id="1076179"/>
    <lineage>
        <taxon>unclassified sequences</taxon>
        <taxon>metagenomes</taxon>
        <taxon>ecological metagenomes</taxon>
    </lineage>
</organism>
<sequence length="210" mass="23367">MKTKLFIFVMLFFTVVSLSAQKIGVEAGYVNVNEVTNGSTAIFPAQVSGIRIGPVSETELFNNVDFRYGVVYSYLMSTFDGAISGTNHYNAHLIDVPLQLQLGFPIDNSLKLFAFAGPNLNFGISQKTLNVTTIGSSEIKTTYDRYKIDTDDDDVYDVNRFDLQLGLGAGAQYKNVQLRVGYNWGLLDLNNRDNVDLKRNQLAASLVFMF</sequence>
<proteinExistence type="predicted"/>
<dbReference type="Pfam" id="PF13568">
    <property type="entry name" value="OMP_b-brl_2"/>
    <property type="match status" value="1"/>
</dbReference>
<comment type="caution">
    <text evidence="2">The sequence shown here is derived from an EMBL/GenBank/DDBJ whole genome shotgun (WGS) entry which is preliminary data.</text>
</comment>